<evidence type="ECO:0000313" key="2">
    <source>
        <dbReference type="EMBL" id="GAA0186519.1"/>
    </source>
</evidence>
<evidence type="ECO:0000313" key="3">
    <source>
        <dbReference type="Proteomes" id="UP001454036"/>
    </source>
</evidence>
<feature type="compositionally biased region" description="Basic residues" evidence="1">
    <location>
        <begin position="92"/>
        <end position="105"/>
    </location>
</feature>
<proteinExistence type="predicted"/>
<protein>
    <submittedName>
        <fullName evidence="2">Uncharacterized protein</fullName>
    </submittedName>
</protein>
<dbReference type="EMBL" id="BAABME010013768">
    <property type="protein sequence ID" value="GAA0186519.1"/>
    <property type="molecule type" value="Genomic_DNA"/>
</dbReference>
<feature type="region of interest" description="Disordered" evidence="1">
    <location>
        <begin position="81"/>
        <end position="115"/>
    </location>
</feature>
<evidence type="ECO:0000256" key="1">
    <source>
        <dbReference type="SAM" id="MobiDB-lite"/>
    </source>
</evidence>
<gene>
    <name evidence="2" type="ORF">LIER_33807</name>
</gene>
<comment type="caution">
    <text evidence="2">The sequence shown here is derived from an EMBL/GenBank/DDBJ whole genome shotgun (WGS) entry which is preliminary data.</text>
</comment>
<reference evidence="2 3" key="1">
    <citation type="submission" date="2024-01" db="EMBL/GenBank/DDBJ databases">
        <title>The complete chloroplast genome sequence of Lithospermum erythrorhizon: insights into the phylogenetic relationship among Boraginaceae species and the maternal lineages of purple gromwells.</title>
        <authorList>
            <person name="Okada T."/>
            <person name="Watanabe K."/>
        </authorList>
    </citation>
    <scope>NUCLEOTIDE SEQUENCE [LARGE SCALE GENOMIC DNA]</scope>
</reference>
<keyword evidence="3" id="KW-1185">Reference proteome</keyword>
<sequence length="115" mass="12585">MILIPCFLFADEIANIAASAEPKLVDFNDMLMDRLSLFTRVAIVPKTKPRKSMVLEATSSSPPPTVNVHIPMINPLLKRMAMTSPSVPPPSKKAKKAAPSKKKVSKILAHDSSYE</sequence>
<dbReference type="Proteomes" id="UP001454036">
    <property type="component" value="Unassembled WGS sequence"/>
</dbReference>
<accession>A0AAV3RYL3</accession>
<name>A0AAV3RYL3_LITER</name>
<organism evidence="2 3">
    <name type="scientific">Lithospermum erythrorhizon</name>
    <name type="common">Purple gromwell</name>
    <name type="synonym">Lithospermum officinale var. erythrorhizon</name>
    <dbReference type="NCBI Taxonomy" id="34254"/>
    <lineage>
        <taxon>Eukaryota</taxon>
        <taxon>Viridiplantae</taxon>
        <taxon>Streptophyta</taxon>
        <taxon>Embryophyta</taxon>
        <taxon>Tracheophyta</taxon>
        <taxon>Spermatophyta</taxon>
        <taxon>Magnoliopsida</taxon>
        <taxon>eudicotyledons</taxon>
        <taxon>Gunneridae</taxon>
        <taxon>Pentapetalae</taxon>
        <taxon>asterids</taxon>
        <taxon>lamiids</taxon>
        <taxon>Boraginales</taxon>
        <taxon>Boraginaceae</taxon>
        <taxon>Boraginoideae</taxon>
        <taxon>Lithospermeae</taxon>
        <taxon>Lithospermum</taxon>
    </lineage>
</organism>
<dbReference type="AlphaFoldDB" id="A0AAV3RYL3"/>